<evidence type="ECO:0000256" key="1">
    <source>
        <dbReference type="SAM" id="Phobius"/>
    </source>
</evidence>
<dbReference type="OrthoDB" id="2489132at2"/>
<evidence type="ECO:0000313" key="2">
    <source>
        <dbReference type="EMBL" id="SLN32538.1"/>
    </source>
</evidence>
<evidence type="ECO:0000313" key="3">
    <source>
        <dbReference type="Proteomes" id="UP000193570"/>
    </source>
</evidence>
<feature type="transmembrane region" description="Helical" evidence="1">
    <location>
        <begin position="354"/>
        <end position="374"/>
    </location>
</feature>
<dbReference type="AlphaFoldDB" id="A0A1X6YXV9"/>
<feature type="transmembrane region" description="Helical" evidence="1">
    <location>
        <begin position="313"/>
        <end position="333"/>
    </location>
</feature>
<accession>A0A1X6YXV9</accession>
<gene>
    <name evidence="2" type="ORF">ROJ8625_01504</name>
</gene>
<reference evidence="2 3" key="1">
    <citation type="submission" date="2017-03" db="EMBL/GenBank/DDBJ databases">
        <authorList>
            <person name="Afonso C.L."/>
            <person name="Miller P.J."/>
            <person name="Scott M.A."/>
            <person name="Spackman E."/>
            <person name="Goraichik I."/>
            <person name="Dimitrov K.M."/>
            <person name="Suarez D.L."/>
            <person name="Swayne D.E."/>
        </authorList>
    </citation>
    <scope>NUCLEOTIDE SEQUENCE [LARGE SCALE GENOMIC DNA]</scope>
    <source>
        <strain evidence="2 3">CECT 8625</strain>
    </source>
</reference>
<feature type="transmembrane region" description="Helical" evidence="1">
    <location>
        <begin position="276"/>
        <end position="297"/>
    </location>
</feature>
<keyword evidence="1" id="KW-1133">Transmembrane helix</keyword>
<proteinExistence type="predicted"/>
<name>A0A1X6YXV9_9RHOB</name>
<feature type="transmembrane region" description="Helical" evidence="1">
    <location>
        <begin position="243"/>
        <end position="264"/>
    </location>
</feature>
<dbReference type="Proteomes" id="UP000193570">
    <property type="component" value="Unassembled WGS sequence"/>
</dbReference>
<sequence length="375" mass="42663">MSAESKIWIVSGLVSAVLAWILFTLWSIMNQFEGDPTQLAGPDAVHAYFDEMNVAPAFEIATGVYVQSLEFEGATDVRASGYIWQFYQDGVHDEVKPPPGEAGFILPERVNAGDGVIEEAYRLRRSDGELIGWYFEQTLRQSFDYTAYPFDHKTVWIRMWPNSYGRQVVLTPDFDAYPATGAEDIFGIDERIVLGTWERENTYFDYKPSDLNTSLGLDRSPMQAGFPELHYNVVVKRKFGNAFIVHMVPLFVVATLLFGALMTVTRKEDLAARHDFSTSTVIETASVLFFVVLLAHVQLRESIAGSEVIYMEYFYFLMYFLLLGVSVNTYWFVSDMLPWARVIHYRDNLIPKAAFWPAVLAAMIAITLYNMAILI</sequence>
<protein>
    <submittedName>
        <fullName evidence="2">Uncharacterized protein</fullName>
    </submittedName>
</protein>
<feature type="transmembrane region" description="Helical" evidence="1">
    <location>
        <begin position="7"/>
        <end position="29"/>
    </location>
</feature>
<dbReference type="EMBL" id="FWFK01000002">
    <property type="protein sequence ID" value="SLN32538.1"/>
    <property type="molecule type" value="Genomic_DNA"/>
</dbReference>
<keyword evidence="1" id="KW-0472">Membrane</keyword>
<keyword evidence="1" id="KW-0812">Transmembrane</keyword>
<dbReference type="RefSeq" id="WP_085791223.1">
    <property type="nucleotide sequence ID" value="NZ_FWFK01000002.1"/>
</dbReference>
<keyword evidence="3" id="KW-1185">Reference proteome</keyword>
<organism evidence="2 3">
    <name type="scientific">Roseivivax jejudonensis</name>
    <dbReference type="NCBI Taxonomy" id="1529041"/>
    <lineage>
        <taxon>Bacteria</taxon>
        <taxon>Pseudomonadati</taxon>
        <taxon>Pseudomonadota</taxon>
        <taxon>Alphaproteobacteria</taxon>
        <taxon>Rhodobacterales</taxon>
        <taxon>Roseobacteraceae</taxon>
        <taxon>Roseivivax</taxon>
    </lineage>
</organism>